<evidence type="ECO:0000259" key="7">
    <source>
        <dbReference type="Pfam" id="PF00892"/>
    </source>
</evidence>
<dbReference type="GO" id="GO:0005524">
    <property type="term" value="F:ATP binding"/>
    <property type="evidence" value="ECO:0007669"/>
    <property type="project" value="UniProtKB-KW"/>
</dbReference>
<evidence type="ECO:0000256" key="3">
    <source>
        <dbReference type="ARBA" id="ARBA00022692"/>
    </source>
</evidence>
<comment type="similarity">
    <text evidence="2">Belongs to the EamA transporter family.</text>
</comment>
<dbReference type="EMBL" id="AYKG01000069">
    <property type="protein sequence ID" value="ROO23815.1"/>
    <property type="molecule type" value="Genomic_DNA"/>
</dbReference>
<dbReference type="Gene3D" id="1.10.3730.20">
    <property type="match status" value="1"/>
</dbReference>
<feature type="transmembrane region" description="Helical" evidence="6">
    <location>
        <begin position="181"/>
        <end position="201"/>
    </location>
</feature>
<dbReference type="GO" id="GO:0016020">
    <property type="term" value="C:membrane"/>
    <property type="evidence" value="ECO:0007669"/>
    <property type="project" value="UniProtKB-SubCell"/>
</dbReference>
<dbReference type="FunCoup" id="A0A423PE15">
    <property type="interactions" value="361"/>
</dbReference>
<evidence type="ECO:0000256" key="6">
    <source>
        <dbReference type="SAM" id="Phobius"/>
    </source>
</evidence>
<evidence type="ECO:0000256" key="2">
    <source>
        <dbReference type="ARBA" id="ARBA00007362"/>
    </source>
</evidence>
<dbReference type="PANTHER" id="PTHR32322">
    <property type="entry name" value="INNER MEMBRANE TRANSPORTER"/>
    <property type="match status" value="1"/>
</dbReference>
<evidence type="ECO:0000256" key="1">
    <source>
        <dbReference type="ARBA" id="ARBA00004141"/>
    </source>
</evidence>
<evidence type="ECO:0000313" key="9">
    <source>
        <dbReference type="Proteomes" id="UP000285310"/>
    </source>
</evidence>
<evidence type="ECO:0000313" key="8">
    <source>
        <dbReference type="EMBL" id="ROO23815.1"/>
    </source>
</evidence>
<dbReference type="InterPro" id="IPR037185">
    <property type="entry name" value="EmrE-like"/>
</dbReference>
<comment type="subcellular location">
    <subcellularLocation>
        <location evidence="1">Membrane</location>
        <topology evidence="1">Multi-pass membrane protein</topology>
    </subcellularLocation>
</comment>
<keyword evidence="3 6" id="KW-0812">Transmembrane</keyword>
<gene>
    <name evidence="8" type="ORF">SAJA_15100</name>
</gene>
<proteinExistence type="inferred from homology"/>
<keyword evidence="5 6" id="KW-0472">Membrane</keyword>
<feature type="transmembrane region" description="Helical" evidence="6">
    <location>
        <begin position="31"/>
        <end position="52"/>
    </location>
</feature>
<feature type="transmembrane region" description="Helical" evidence="6">
    <location>
        <begin position="268"/>
        <end position="285"/>
    </location>
</feature>
<feature type="transmembrane region" description="Helical" evidence="6">
    <location>
        <begin position="245"/>
        <end position="262"/>
    </location>
</feature>
<reference evidence="8 9" key="1">
    <citation type="submission" date="2013-10" db="EMBL/GenBank/DDBJ databases">
        <title>Salinisphaera japonica YTM-1 Genome Sequencing.</title>
        <authorList>
            <person name="Lai Q."/>
            <person name="Li C."/>
            <person name="Shao Z."/>
        </authorList>
    </citation>
    <scope>NUCLEOTIDE SEQUENCE [LARGE SCALE GENOMIC DNA]</scope>
    <source>
        <strain evidence="8 9">YTM-1</strain>
    </source>
</reference>
<dbReference type="SUPFAM" id="SSF103481">
    <property type="entry name" value="Multidrug resistance efflux transporter EmrE"/>
    <property type="match status" value="2"/>
</dbReference>
<name>A0A423PE15_9GAMM</name>
<feature type="transmembrane region" description="Helical" evidence="6">
    <location>
        <begin position="122"/>
        <end position="144"/>
    </location>
</feature>
<organism evidence="8 9">
    <name type="scientific">Salinisphaera japonica YTM-1</name>
    <dbReference type="NCBI Taxonomy" id="1209778"/>
    <lineage>
        <taxon>Bacteria</taxon>
        <taxon>Pseudomonadati</taxon>
        <taxon>Pseudomonadota</taxon>
        <taxon>Gammaproteobacteria</taxon>
        <taxon>Salinisphaerales</taxon>
        <taxon>Salinisphaeraceae</taxon>
        <taxon>Salinisphaera</taxon>
    </lineage>
</organism>
<feature type="transmembrane region" description="Helical" evidence="6">
    <location>
        <begin position="7"/>
        <end position="25"/>
    </location>
</feature>
<dbReference type="RefSeq" id="WP_123659452.1">
    <property type="nucleotide sequence ID" value="NZ_AYKG01000069.1"/>
</dbReference>
<dbReference type="Pfam" id="PF00892">
    <property type="entry name" value="EamA"/>
    <property type="match status" value="2"/>
</dbReference>
<feature type="transmembrane region" description="Helical" evidence="6">
    <location>
        <begin position="207"/>
        <end position="233"/>
    </location>
</feature>
<feature type="domain" description="EamA" evidence="7">
    <location>
        <begin position="11"/>
        <end position="136"/>
    </location>
</feature>
<comment type="caution">
    <text evidence="8">The sequence shown here is derived from an EMBL/GenBank/DDBJ whole genome shotgun (WGS) entry which is preliminary data.</text>
</comment>
<dbReference type="Proteomes" id="UP000285310">
    <property type="component" value="Unassembled WGS sequence"/>
</dbReference>
<keyword evidence="4 6" id="KW-1133">Transmembrane helix</keyword>
<dbReference type="AlphaFoldDB" id="A0A423PE15"/>
<feature type="domain" description="EamA" evidence="7">
    <location>
        <begin position="153"/>
        <end position="285"/>
    </location>
</feature>
<dbReference type="PANTHER" id="PTHR32322:SF2">
    <property type="entry name" value="EAMA DOMAIN-CONTAINING PROTEIN"/>
    <property type="match status" value="1"/>
</dbReference>
<feature type="transmembrane region" description="Helical" evidence="6">
    <location>
        <begin position="64"/>
        <end position="85"/>
    </location>
</feature>
<protein>
    <submittedName>
        <fullName evidence="8">Peptide ABC transporter ATP-binding protein</fullName>
    </submittedName>
</protein>
<accession>A0A423PE15</accession>
<feature type="transmembrane region" description="Helical" evidence="6">
    <location>
        <begin position="150"/>
        <end position="169"/>
    </location>
</feature>
<keyword evidence="8" id="KW-0067">ATP-binding</keyword>
<dbReference type="OrthoDB" id="9809509at2"/>
<dbReference type="InParanoid" id="A0A423PE15"/>
<keyword evidence="8" id="KW-0547">Nucleotide-binding</keyword>
<keyword evidence="9" id="KW-1185">Reference proteome</keyword>
<evidence type="ECO:0000256" key="5">
    <source>
        <dbReference type="ARBA" id="ARBA00023136"/>
    </source>
</evidence>
<dbReference type="InterPro" id="IPR050638">
    <property type="entry name" value="AA-Vitamin_Transporters"/>
</dbReference>
<sequence>MLERLMPIAFVGIWSTGFIVARLIAPYAEPLTFLTCRYVLSGLAFALIARAVGAPWPRTGRAWANALVAGVLLQGIYLGGVFWAVRHGMPAGIAALIVGLQPLATAILAYPLLGERVTRGQWLGTALGLAGAVLVLLPGITAGLHAGVALWPLAVVIAAMAGITLGTLWQKHTATAADIRTNAAIQFIGAALVTAPVAAMLETGHIALVWQTVIGLAWSVLGLSVGAISLLLIMIHRGAVTRVANLFYLVPPVVAVLAWLLFNEALSAIQITGMAIAAAGVALASRAGR</sequence>
<feature type="transmembrane region" description="Helical" evidence="6">
    <location>
        <begin position="91"/>
        <end position="110"/>
    </location>
</feature>
<dbReference type="InterPro" id="IPR000620">
    <property type="entry name" value="EamA_dom"/>
</dbReference>
<evidence type="ECO:0000256" key="4">
    <source>
        <dbReference type="ARBA" id="ARBA00022989"/>
    </source>
</evidence>